<protein>
    <submittedName>
        <fullName evidence="2">Uncharacterized protein</fullName>
    </submittedName>
</protein>
<dbReference type="Pfam" id="PF12650">
    <property type="entry name" value="DUF3784"/>
    <property type="match status" value="1"/>
</dbReference>
<keyword evidence="1" id="KW-0472">Membrane</keyword>
<accession>A0A1M5KW76</accession>
<feature type="transmembrane region" description="Helical" evidence="1">
    <location>
        <begin position="52"/>
        <end position="74"/>
    </location>
</feature>
<dbReference type="InterPro" id="IPR017259">
    <property type="entry name" value="UCP037672"/>
</dbReference>
<organism evidence="2 3">
    <name type="scientific">Halobaculum gomorrense</name>
    <dbReference type="NCBI Taxonomy" id="43928"/>
    <lineage>
        <taxon>Archaea</taxon>
        <taxon>Methanobacteriati</taxon>
        <taxon>Methanobacteriota</taxon>
        <taxon>Stenosarchaea group</taxon>
        <taxon>Halobacteria</taxon>
        <taxon>Halobacteriales</taxon>
        <taxon>Haloferacaceae</taxon>
        <taxon>Halobaculum</taxon>
    </lineage>
</organism>
<evidence type="ECO:0000313" key="2">
    <source>
        <dbReference type="EMBL" id="SHG57058.1"/>
    </source>
</evidence>
<feature type="transmembrane region" description="Helical" evidence="1">
    <location>
        <begin position="12"/>
        <end position="31"/>
    </location>
</feature>
<evidence type="ECO:0000256" key="1">
    <source>
        <dbReference type="SAM" id="Phobius"/>
    </source>
</evidence>
<dbReference type="OrthoDB" id="380487at2157"/>
<dbReference type="Proteomes" id="UP000184357">
    <property type="component" value="Unassembled WGS sequence"/>
</dbReference>
<dbReference type="AlphaFoldDB" id="A0A1M5KW76"/>
<dbReference type="EMBL" id="FQWV01000001">
    <property type="protein sequence ID" value="SHG57058.1"/>
    <property type="molecule type" value="Genomic_DNA"/>
</dbReference>
<evidence type="ECO:0000313" key="3">
    <source>
        <dbReference type="Proteomes" id="UP000184357"/>
    </source>
</evidence>
<keyword evidence="1" id="KW-0812">Transmembrane</keyword>
<keyword evidence="1" id="KW-1133">Transmembrane helix</keyword>
<feature type="transmembrane region" description="Helical" evidence="1">
    <location>
        <begin position="86"/>
        <end position="105"/>
    </location>
</feature>
<gene>
    <name evidence="2" type="ORF">SAMN05443636_0670</name>
</gene>
<proteinExistence type="predicted"/>
<sequence>MAIALGTDITVVIGVMALSGVFTGWLSYRIRYRGDVHLIAGYRSGMAADTEALSRVVGGVVLIIAVVTVLASLLYPVLDSIPVDEVTYWSGYTIAVLVFSGYAVLTARKYVSEPDQ</sequence>
<dbReference type="RefSeq" id="WP_073306942.1">
    <property type="nucleotide sequence ID" value="NZ_FQWV01000001.1"/>
</dbReference>
<keyword evidence="3" id="KW-1185">Reference proteome</keyword>
<reference evidence="2 3" key="1">
    <citation type="submission" date="2016-11" db="EMBL/GenBank/DDBJ databases">
        <authorList>
            <person name="Jaros S."/>
            <person name="Januszkiewicz K."/>
            <person name="Wedrychowicz H."/>
        </authorList>
    </citation>
    <scope>NUCLEOTIDE SEQUENCE [LARGE SCALE GENOMIC DNA]</scope>
    <source>
        <strain evidence="2 3">DSM 9297</strain>
    </source>
</reference>
<name>A0A1M5KW76_9EURY</name>